<proteinExistence type="predicted"/>
<keyword evidence="1" id="KW-1133">Transmembrane helix</keyword>
<accession>A0A9D2JT65</accession>
<reference evidence="2" key="1">
    <citation type="journal article" date="2021" name="PeerJ">
        <title>Extensive microbial diversity within the chicken gut microbiome revealed by metagenomics and culture.</title>
        <authorList>
            <person name="Gilroy R."/>
            <person name="Ravi A."/>
            <person name="Getino M."/>
            <person name="Pursley I."/>
            <person name="Horton D.L."/>
            <person name="Alikhan N.F."/>
            <person name="Baker D."/>
            <person name="Gharbi K."/>
            <person name="Hall N."/>
            <person name="Watson M."/>
            <person name="Adriaenssens E.M."/>
            <person name="Foster-Nyarko E."/>
            <person name="Jarju S."/>
            <person name="Secka A."/>
            <person name="Antonio M."/>
            <person name="Oren A."/>
            <person name="Chaudhuri R.R."/>
            <person name="La Ragione R."/>
            <person name="Hildebrand F."/>
            <person name="Pallen M.J."/>
        </authorList>
    </citation>
    <scope>NUCLEOTIDE SEQUENCE</scope>
    <source>
        <strain evidence="2">1068</strain>
    </source>
</reference>
<dbReference type="EMBL" id="DXBG01000170">
    <property type="protein sequence ID" value="HIZ65662.1"/>
    <property type="molecule type" value="Genomic_DNA"/>
</dbReference>
<feature type="transmembrane region" description="Helical" evidence="1">
    <location>
        <begin position="69"/>
        <end position="92"/>
    </location>
</feature>
<organism evidence="2 3">
    <name type="scientific">Candidatus Blautia pullicola</name>
    <dbReference type="NCBI Taxonomy" id="2838498"/>
    <lineage>
        <taxon>Bacteria</taxon>
        <taxon>Bacillati</taxon>
        <taxon>Bacillota</taxon>
        <taxon>Clostridia</taxon>
        <taxon>Lachnospirales</taxon>
        <taxon>Lachnospiraceae</taxon>
        <taxon>Blautia</taxon>
    </lineage>
</organism>
<gene>
    <name evidence="2" type="ORF">H9809_07165</name>
</gene>
<dbReference type="AlphaFoldDB" id="A0A9D2JT65"/>
<feature type="transmembrane region" description="Helical" evidence="1">
    <location>
        <begin position="7"/>
        <end position="30"/>
    </location>
</feature>
<keyword evidence="1" id="KW-0812">Transmembrane</keyword>
<evidence type="ECO:0000313" key="2">
    <source>
        <dbReference type="EMBL" id="HIZ65662.1"/>
    </source>
</evidence>
<feature type="transmembrane region" description="Helical" evidence="1">
    <location>
        <begin position="104"/>
        <end position="129"/>
    </location>
</feature>
<evidence type="ECO:0000256" key="1">
    <source>
        <dbReference type="SAM" id="Phobius"/>
    </source>
</evidence>
<keyword evidence="1" id="KW-0472">Membrane</keyword>
<name>A0A9D2JT65_9FIRM</name>
<reference evidence="2" key="2">
    <citation type="submission" date="2021-04" db="EMBL/GenBank/DDBJ databases">
        <authorList>
            <person name="Gilroy R."/>
        </authorList>
    </citation>
    <scope>NUCLEOTIDE SEQUENCE</scope>
    <source>
        <strain evidence="2">1068</strain>
    </source>
</reference>
<sequence>MKQKKTIFIWSLFCMALYLCLLAVVSLSPIAGKNTEFGTPAMLGNLFLVAASYGIPMILYGLGISAMRYFLGVVQVFWSIPLPFLILFGLMANAYFQETKGQESLVLLFSVFLSVLCLMANILWFIFCLRRKEGSKK</sequence>
<evidence type="ECO:0000313" key="3">
    <source>
        <dbReference type="Proteomes" id="UP000824056"/>
    </source>
</evidence>
<comment type="caution">
    <text evidence="2">The sequence shown here is derived from an EMBL/GenBank/DDBJ whole genome shotgun (WGS) entry which is preliminary data.</text>
</comment>
<dbReference type="Pfam" id="PF17369">
    <property type="entry name" value="DUF5391"/>
    <property type="match status" value="1"/>
</dbReference>
<feature type="transmembrane region" description="Helical" evidence="1">
    <location>
        <begin position="42"/>
        <end position="62"/>
    </location>
</feature>
<dbReference type="InterPro" id="IPR020204">
    <property type="entry name" value="Uncharacterised_YxaJ"/>
</dbReference>
<protein>
    <submittedName>
        <fullName evidence="2">DUF5391 family protein</fullName>
    </submittedName>
</protein>
<dbReference type="Proteomes" id="UP000824056">
    <property type="component" value="Unassembled WGS sequence"/>
</dbReference>